<comment type="caution">
    <text evidence="1">The sequence shown here is derived from an EMBL/GenBank/DDBJ whole genome shotgun (WGS) entry which is preliminary data.</text>
</comment>
<organism evidence="1 2">
    <name type="scientific">Sphingobacterium cellulitidis</name>
    <dbReference type="NCBI Taxonomy" id="1768011"/>
    <lineage>
        <taxon>Bacteria</taxon>
        <taxon>Pseudomonadati</taxon>
        <taxon>Bacteroidota</taxon>
        <taxon>Sphingobacteriia</taxon>
        <taxon>Sphingobacteriales</taxon>
        <taxon>Sphingobacteriaceae</taxon>
        <taxon>Sphingobacterium</taxon>
    </lineage>
</organism>
<sequence length="221" mass="25642">MKAKLISQFIFCFVFQLPQAGQCQIVKEWIRQKKTQKEYQIQQIAAQSVYLNLVDEGKDLLQSGLGSIQEAKKDVFSLHQLFFKSMGIVNPHLKGDPIVSMILDMQAIVVKHCIYAKELLKSTDKLPDKEGQYIKDISSNILVVSVELLEGLTYIMKNDEVQLDDGQRLQRLWVLHKEMVELLAVSKRLIEDSFQISIFRKRDQRDLWVLFEKSGTKKRIK</sequence>
<proteinExistence type="predicted"/>
<evidence type="ECO:0000313" key="1">
    <source>
        <dbReference type="EMBL" id="GGE24227.1"/>
    </source>
</evidence>
<evidence type="ECO:0000313" key="2">
    <source>
        <dbReference type="Proteomes" id="UP000614460"/>
    </source>
</evidence>
<dbReference type="EMBL" id="BMKM01000005">
    <property type="protein sequence ID" value="GGE24227.1"/>
    <property type="molecule type" value="Genomic_DNA"/>
</dbReference>
<accession>A0A8H9G065</accession>
<reference evidence="1" key="2">
    <citation type="submission" date="2020-09" db="EMBL/GenBank/DDBJ databases">
        <authorList>
            <person name="Sun Q."/>
            <person name="Zhou Y."/>
        </authorList>
    </citation>
    <scope>NUCLEOTIDE SEQUENCE</scope>
    <source>
        <strain evidence="1">CGMCC 1.15966</strain>
    </source>
</reference>
<dbReference type="RefSeq" id="WP_094280734.1">
    <property type="nucleotide sequence ID" value="NZ_BMKM01000005.1"/>
</dbReference>
<dbReference type="Proteomes" id="UP000614460">
    <property type="component" value="Unassembled WGS sequence"/>
</dbReference>
<name>A0A8H9G065_9SPHI</name>
<keyword evidence="2" id="KW-1185">Reference proteome</keyword>
<dbReference type="AlphaFoldDB" id="A0A8H9G065"/>
<gene>
    <name evidence="1" type="ORF">GCM10011516_22330</name>
</gene>
<protein>
    <submittedName>
        <fullName evidence="1">Uncharacterized protein</fullName>
    </submittedName>
</protein>
<reference evidence="1" key="1">
    <citation type="journal article" date="2014" name="Int. J. Syst. Evol. Microbiol.">
        <title>Complete genome sequence of Corynebacterium casei LMG S-19264T (=DSM 44701T), isolated from a smear-ripened cheese.</title>
        <authorList>
            <consortium name="US DOE Joint Genome Institute (JGI-PGF)"/>
            <person name="Walter F."/>
            <person name="Albersmeier A."/>
            <person name="Kalinowski J."/>
            <person name="Ruckert C."/>
        </authorList>
    </citation>
    <scope>NUCLEOTIDE SEQUENCE</scope>
    <source>
        <strain evidence="1">CGMCC 1.15966</strain>
    </source>
</reference>